<sequence length="76" mass="8842">MDTAANDNQVTELISILSTTLSNIDVEYEFELARIRATAKPDLRAMILDTVRQRHIERREPYVRQIAELRTRADAR</sequence>
<dbReference type="OrthoDB" id="8020161at2"/>
<reference evidence="1 2" key="1">
    <citation type="submission" date="2015-05" db="EMBL/GenBank/DDBJ databases">
        <title>Draft genome sequence of Microvirga vignae strain BR3299, a novel nitrogen fixing bacteria isolated from Brazil semi-aired region.</title>
        <authorList>
            <person name="Zilli J.E."/>
            <person name="Passos S.R."/>
            <person name="Leite J."/>
            <person name="Baldani J.I."/>
            <person name="Xavier G.R."/>
            <person name="Rumjaneck N.G."/>
            <person name="Simoes-Araujo J.L."/>
        </authorList>
    </citation>
    <scope>NUCLEOTIDE SEQUENCE [LARGE SCALE GENOMIC DNA]</scope>
    <source>
        <strain evidence="1 2">BR3299</strain>
    </source>
</reference>
<dbReference type="EMBL" id="LCYG01000011">
    <property type="protein sequence ID" value="KLK94527.1"/>
    <property type="molecule type" value="Genomic_DNA"/>
</dbReference>
<dbReference type="PATRIC" id="fig|1225564.3.peg.299"/>
<evidence type="ECO:0000313" key="2">
    <source>
        <dbReference type="Proteomes" id="UP000035489"/>
    </source>
</evidence>
<dbReference type="Proteomes" id="UP000035489">
    <property type="component" value="Unassembled WGS sequence"/>
</dbReference>
<keyword evidence="2" id="KW-1185">Reference proteome</keyword>
<name>A0A0H1RPD1_9HYPH</name>
<evidence type="ECO:0000313" key="1">
    <source>
        <dbReference type="EMBL" id="KLK94527.1"/>
    </source>
</evidence>
<gene>
    <name evidence="1" type="ORF">AA309_02805</name>
</gene>
<organism evidence="1 2">
    <name type="scientific">Microvirga vignae</name>
    <dbReference type="NCBI Taxonomy" id="1225564"/>
    <lineage>
        <taxon>Bacteria</taxon>
        <taxon>Pseudomonadati</taxon>
        <taxon>Pseudomonadota</taxon>
        <taxon>Alphaproteobacteria</taxon>
        <taxon>Hyphomicrobiales</taxon>
        <taxon>Methylobacteriaceae</taxon>
        <taxon>Microvirga</taxon>
    </lineage>
</organism>
<comment type="caution">
    <text evidence="1">The sequence shown here is derived from an EMBL/GenBank/DDBJ whole genome shotgun (WGS) entry which is preliminary data.</text>
</comment>
<accession>A0A0H1RPD1</accession>
<protein>
    <submittedName>
        <fullName evidence="1">Uncharacterized protein</fullName>
    </submittedName>
</protein>
<dbReference type="RefSeq" id="WP_047187474.1">
    <property type="nucleotide sequence ID" value="NZ_LCYG01000011.1"/>
</dbReference>
<dbReference type="AlphaFoldDB" id="A0A0H1RPD1"/>
<proteinExistence type="predicted"/>